<dbReference type="Proteomes" id="UP001642720">
    <property type="component" value="Unassembled WGS sequence"/>
</dbReference>
<dbReference type="GeneID" id="300581454"/>
<evidence type="ECO:0000313" key="4">
    <source>
        <dbReference type="Proteomes" id="UP001642720"/>
    </source>
</evidence>
<keyword evidence="4" id="KW-1185">Reference proteome</keyword>
<name>A0ABY2GRU5_9HYPO</name>
<feature type="transmembrane region" description="Helical" evidence="2">
    <location>
        <begin position="21"/>
        <end position="39"/>
    </location>
</feature>
<comment type="caution">
    <text evidence="3">The sequence shown here is derived from an EMBL/GenBank/DDBJ whole genome shotgun (WGS) entry which is preliminary data.</text>
</comment>
<evidence type="ECO:0000313" key="3">
    <source>
        <dbReference type="EMBL" id="TFA98330.1"/>
    </source>
</evidence>
<reference evidence="3 4" key="1">
    <citation type="submission" date="2018-01" db="EMBL/GenBank/DDBJ databases">
        <title>Genome characterization of the sugarcane-associated fungus Trichoderma ghanense CCMA-1212 and their application in lignocelulose bioconversion.</title>
        <authorList>
            <person name="Steindorff A.S."/>
            <person name="Mendes T.D."/>
            <person name="Vilela E.S.D."/>
            <person name="Rodrigues D.S."/>
            <person name="Formighieri E.F."/>
            <person name="Melo I.S."/>
            <person name="Favaro L.C.L."/>
        </authorList>
    </citation>
    <scope>NUCLEOTIDE SEQUENCE [LARGE SCALE GENOMIC DNA]</scope>
    <source>
        <strain evidence="3 4">CCMA-1212</strain>
    </source>
</reference>
<feature type="compositionally biased region" description="Gly residues" evidence="1">
    <location>
        <begin position="232"/>
        <end position="255"/>
    </location>
</feature>
<feature type="region of interest" description="Disordered" evidence="1">
    <location>
        <begin position="223"/>
        <end position="255"/>
    </location>
</feature>
<feature type="transmembrane region" description="Helical" evidence="2">
    <location>
        <begin position="144"/>
        <end position="165"/>
    </location>
</feature>
<organism evidence="3 4">
    <name type="scientific">Trichoderma ghanense</name>
    <dbReference type="NCBI Taxonomy" id="65468"/>
    <lineage>
        <taxon>Eukaryota</taxon>
        <taxon>Fungi</taxon>
        <taxon>Dikarya</taxon>
        <taxon>Ascomycota</taxon>
        <taxon>Pezizomycotina</taxon>
        <taxon>Sordariomycetes</taxon>
        <taxon>Hypocreomycetidae</taxon>
        <taxon>Hypocreales</taxon>
        <taxon>Hypocreaceae</taxon>
        <taxon>Trichoderma</taxon>
    </lineage>
</organism>
<keyword evidence="2" id="KW-0812">Transmembrane</keyword>
<evidence type="ECO:0008006" key="5">
    <source>
        <dbReference type="Google" id="ProtNLM"/>
    </source>
</evidence>
<accession>A0ABY2GRU5</accession>
<sequence length="255" mass="28121">MDASERPRGQEHIPEYPKLWIWMRVFQLVVGLAVLFLSIHALEGFRVLMDLSIVMIVISAASVGLTIWLIVAQFSSPRAFRYWITLVLDFLIFVAWTVSGSILVSHTSALVAQRGVSGNRFEPEHEQQQHREGWHPLHESHVSTFYAIAGLACLEFSLFCSSWIIDAVVIRRHRQIGLPSKPLKKRASMAERSQAKPIPVSPPQKPRVKPTLAERVEMLFKGQEASASEGVGIEGSGEGGRGGHGGHNGSGDGVV</sequence>
<gene>
    <name evidence="3" type="ORF">CCMA1212_009942</name>
</gene>
<feature type="transmembrane region" description="Helical" evidence="2">
    <location>
        <begin position="51"/>
        <end position="71"/>
    </location>
</feature>
<feature type="region of interest" description="Disordered" evidence="1">
    <location>
        <begin position="181"/>
        <end position="208"/>
    </location>
</feature>
<dbReference type="PANTHER" id="PTHR37451:SF4">
    <property type="entry name" value="MARVEL DOMAIN-CONTAINING PROTEIN"/>
    <property type="match status" value="1"/>
</dbReference>
<feature type="transmembrane region" description="Helical" evidence="2">
    <location>
        <begin position="83"/>
        <end position="104"/>
    </location>
</feature>
<dbReference type="PANTHER" id="PTHR37451">
    <property type="entry name" value="MARVEL DOMAIN"/>
    <property type="match status" value="1"/>
</dbReference>
<protein>
    <recommendedName>
        <fullName evidence="5">MARVEL domain-containing protein</fullName>
    </recommendedName>
</protein>
<evidence type="ECO:0000256" key="1">
    <source>
        <dbReference type="SAM" id="MobiDB-lite"/>
    </source>
</evidence>
<proteinExistence type="predicted"/>
<evidence type="ECO:0000256" key="2">
    <source>
        <dbReference type="SAM" id="Phobius"/>
    </source>
</evidence>
<dbReference type="RefSeq" id="XP_073554532.1">
    <property type="nucleotide sequence ID" value="XM_073707004.1"/>
</dbReference>
<keyword evidence="2" id="KW-0472">Membrane</keyword>
<dbReference type="EMBL" id="PPTA01000021">
    <property type="protein sequence ID" value="TFA98330.1"/>
    <property type="molecule type" value="Genomic_DNA"/>
</dbReference>
<keyword evidence="2" id="KW-1133">Transmembrane helix</keyword>